<reference evidence="1 2" key="1">
    <citation type="submission" date="2016-10" db="EMBL/GenBank/DDBJ databases">
        <authorList>
            <person name="de Groot N.N."/>
        </authorList>
    </citation>
    <scope>NUCLEOTIDE SEQUENCE [LARGE SCALE GENOMIC DNA]</scope>
    <source>
        <strain evidence="1 2">ATCC 35958</strain>
    </source>
</reference>
<dbReference type="STRING" id="180197.SAMN02982919_02903"/>
<evidence type="ECO:0000313" key="2">
    <source>
        <dbReference type="Proteomes" id="UP000199766"/>
    </source>
</evidence>
<dbReference type="AlphaFoldDB" id="A0A1H9RJU0"/>
<name>A0A1H9RJU0_9BURK</name>
<dbReference type="RefSeq" id="WP_245751496.1">
    <property type="nucleotide sequence ID" value="NZ_FOGD01000013.1"/>
</dbReference>
<evidence type="ECO:0000313" key="1">
    <source>
        <dbReference type="EMBL" id="SER73121.1"/>
    </source>
</evidence>
<accession>A0A1H9RJU0</accession>
<proteinExistence type="predicted"/>
<gene>
    <name evidence="1" type="ORF">SAMN02982919_02903</name>
</gene>
<dbReference type="Proteomes" id="UP000199766">
    <property type="component" value="Unassembled WGS sequence"/>
</dbReference>
<sequence length="396" mass="43508">MAFNDFNQGFDEAAYRDQMIAAGLPAQDAAATAAKTAAAHRFSMNGNSYRLQLIAAGMAPEQAKVAAAALFMGAAEAKKNSTLVPKKKKEAPVKLTPPAILEKPKVGPVTKQQNKLLDVGAEIASTKQDEYGEFMSFTHAVLCQVGLPRAKTDAREFMRKSGDAWVNVQAGWLDEGKGPVQQPIPYGAMPRLALAWVSSYAKRYNTREVPIGNSAAEFLRLMGMESQGARYATLRKQMHALAACRLQLGFKGRTFNGQPVEQFDAWLANGKADQRTLWPGVMVLSDVYFNSLIESAVPLDNRALHALKGSALALDVYAWLAHRLHRIEGRPVILHWKSLREQFAQEYQGKDPDKDFKKKFLPVLNNVQVVYPQAKVKQVTGGLMLMGSSPPIPKKA</sequence>
<protein>
    <submittedName>
        <fullName evidence="1">RepA protein</fullName>
    </submittedName>
</protein>
<dbReference type="InterPro" id="IPR006881">
    <property type="entry name" value="RepA_C"/>
</dbReference>
<keyword evidence="2" id="KW-1185">Reference proteome</keyword>
<organism evidence="1 2">
    <name type="scientific">Giesbergeria anulus</name>
    <dbReference type="NCBI Taxonomy" id="180197"/>
    <lineage>
        <taxon>Bacteria</taxon>
        <taxon>Pseudomonadati</taxon>
        <taxon>Pseudomonadota</taxon>
        <taxon>Betaproteobacteria</taxon>
        <taxon>Burkholderiales</taxon>
        <taxon>Comamonadaceae</taxon>
        <taxon>Giesbergeria</taxon>
    </lineage>
</organism>
<dbReference type="EMBL" id="FOGD01000013">
    <property type="protein sequence ID" value="SER73121.1"/>
    <property type="molecule type" value="Genomic_DNA"/>
</dbReference>
<dbReference type="Pfam" id="PF04796">
    <property type="entry name" value="RepA_C"/>
    <property type="match status" value="1"/>
</dbReference>